<dbReference type="InterPro" id="IPR045390">
    <property type="entry name" value="ABC-3C_MC3"/>
</dbReference>
<reference evidence="3 4" key="1">
    <citation type="journal article" date="2018" name="Nat. Biotechnol.">
        <title>A standardized bacterial taxonomy based on genome phylogeny substantially revises the tree of life.</title>
        <authorList>
            <person name="Parks D.H."/>
            <person name="Chuvochina M."/>
            <person name="Waite D.W."/>
            <person name="Rinke C."/>
            <person name="Skarshewski A."/>
            <person name="Chaumeil P.A."/>
            <person name="Hugenholtz P."/>
        </authorList>
    </citation>
    <scope>NUCLEOTIDE SEQUENCE [LARGE SCALE GENOMIC DNA]</scope>
    <source>
        <strain evidence="1">UBA8707</strain>
        <strain evidence="2">UBA9881</strain>
    </source>
</reference>
<dbReference type="EMBL" id="DOOG01000037">
    <property type="protein sequence ID" value="HBU97100.1"/>
    <property type="molecule type" value="Genomic_DNA"/>
</dbReference>
<proteinExistence type="predicted"/>
<dbReference type="Pfam" id="PF20131">
    <property type="entry name" value="MC3"/>
    <property type="match status" value="1"/>
</dbReference>
<evidence type="ECO:0000313" key="2">
    <source>
        <dbReference type="EMBL" id="HCW65942.1"/>
    </source>
</evidence>
<gene>
    <name evidence="1" type="ORF">DEF21_04230</name>
    <name evidence="2" type="ORF">DHR80_01780</name>
</gene>
<organism evidence="1 4">
    <name type="scientific">Thalassospira lucentensis</name>
    <dbReference type="NCBI Taxonomy" id="168935"/>
    <lineage>
        <taxon>Bacteria</taxon>
        <taxon>Pseudomonadati</taxon>
        <taxon>Pseudomonadota</taxon>
        <taxon>Alphaproteobacteria</taxon>
        <taxon>Rhodospirillales</taxon>
        <taxon>Thalassospiraceae</taxon>
        <taxon>Thalassospira</taxon>
    </lineage>
</organism>
<dbReference type="AlphaFoldDB" id="A0A358HPM6"/>
<name>A0A358HPM6_9PROT</name>
<dbReference type="EMBL" id="DPOP01000017">
    <property type="protein sequence ID" value="HCW65942.1"/>
    <property type="molecule type" value="Genomic_DNA"/>
</dbReference>
<evidence type="ECO:0000313" key="4">
    <source>
        <dbReference type="Proteomes" id="UP000264753"/>
    </source>
</evidence>
<dbReference type="RefSeq" id="WP_276651620.1">
    <property type="nucleotide sequence ID" value="NZ_DOOG01000037.1"/>
</dbReference>
<dbReference type="Proteomes" id="UP000264179">
    <property type="component" value="Unassembled WGS sequence"/>
</dbReference>
<sequence length="168" mass="18514">MMLDSWQSRPTEEAYLFNPAFGGALICEFVKSFAGKDKPGAPLTLVLIALSVSLHGQSRAKLPKMISASFYQWVQNNEDILIGFSERTFSLRPHIMEAIRFSVAAQALQFVGGHTIGLGGKAALYTPGKIQTETIETVRIVEQTRMLGRWFSKSGEESFILSAFGVKP</sequence>
<dbReference type="Proteomes" id="UP000264753">
    <property type="component" value="Unassembled WGS sequence"/>
</dbReference>
<evidence type="ECO:0000313" key="3">
    <source>
        <dbReference type="Proteomes" id="UP000264179"/>
    </source>
</evidence>
<accession>A0A358HPM6</accession>
<evidence type="ECO:0000313" key="1">
    <source>
        <dbReference type="EMBL" id="HBU97100.1"/>
    </source>
</evidence>
<comment type="caution">
    <text evidence="1">The sequence shown here is derived from an EMBL/GenBank/DDBJ whole genome shotgun (WGS) entry which is preliminary data.</text>
</comment>
<protein>
    <submittedName>
        <fullName evidence="1">Uncharacterized protein</fullName>
    </submittedName>
</protein>